<evidence type="ECO:0000256" key="1">
    <source>
        <dbReference type="PROSITE-ProRule" id="PRU00339"/>
    </source>
</evidence>
<dbReference type="InterPro" id="IPR035897">
    <property type="entry name" value="Toll_tir_struct_dom_sf"/>
</dbReference>
<feature type="repeat" description="TPR" evidence="1">
    <location>
        <begin position="599"/>
        <end position="632"/>
    </location>
</feature>
<evidence type="ECO:0000259" key="2">
    <source>
        <dbReference type="PROSITE" id="PS50104"/>
    </source>
</evidence>
<proteinExistence type="predicted"/>
<dbReference type="GO" id="GO:0007165">
    <property type="term" value="P:signal transduction"/>
    <property type="evidence" value="ECO:0007669"/>
    <property type="project" value="InterPro"/>
</dbReference>
<dbReference type="RefSeq" id="WP_118003923.1">
    <property type="nucleotide sequence ID" value="NZ_QRXF01000005.1"/>
</dbReference>
<dbReference type="InterPro" id="IPR011990">
    <property type="entry name" value="TPR-like_helical_dom_sf"/>
</dbReference>
<accession>A0A412Q5E9</accession>
<dbReference type="InterPro" id="IPR000157">
    <property type="entry name" value="TIR_dom"/>
</dbReference>
<organism evidence="3 4">
    <name type="scientific">Agathobacter rectalis</name>
    <dbReference type="NCBI Taxonomy" id="39491"/>
    <lineage>
        <taxon>Bacteria</taxon>
        <taxon>Bacillati</taxon>
        <taxon>Bacillota</taxon>
        <taxon>Clostridia</taxon>
        <taxon>Lachnospirales</taxon>
        <taxon>Lachnospiraceae</taxon>
        <taxon>Agathobacter</taxon>
    </lineage>
</organism>
<dbReference type="Proteomes" id="UP000284296">
    <property type="component" value="Unassembled WGS sequence"/>
</dbReference>
<dbReference type="InterPro" id="IPR019734">
    <property type="entry name" value="TPR_rpt"/>
</dbReference>
<keyword evidence="1" id="KW-0802">TPR repeat</keyword>
<feature type="domain" description="TIR" evidence="2">
    <location>
        <begin position="1"/>
        <end position="139"/>
    </location>
</feature>
<evidence type="ECO:0000313" key="3">
    <source>
        <dbReference type="EMBL" id="RGT82441.1"/>
    </source>
</evidence>
<dbReference type="SUPFAM" id="SSF52200">
    <property type="entry name" value="Toll/Interleukin receptor TIR domain"/>
    <property type="match status" value="1"/>
</dbReference>
<protein>
    <submittedName>
        <fullName evidence="3">Toll/interleukin-1 receptor domain-containing protein</fullName>
    </submittedName>
</protein>
<dbReference type="AlphaFoldDB" id="A0A412Q5E9"/>
<keyword evidence="3" id="KW-0675">Receptor</keyword>
<sequence length="827" mass="97645">MQKVFLSHSSADKESYVRIVAKKLINNIGEENVILDEITFQQARKTIEEIEKGLNETDLFVLFISETSLESEWVQEEIFKAEDLWNKKRLNQICPIIISEKIAYDNPKIPDWLRENYNLQYVSRPTKAEQIIEQRMIELSFEKHPRLKERNEIFVGRNDLIGLFEERMDDFEKSKPVCMVASGIKSVGRRTLLKHCIYKSNIKKNTYPFPEISLNYAESVEDFILKIYDLGFEDDLDIKGLMTKSLAEKILLAADLLATIQRLSDIIFIDDNGCIINQDGEFAEWFSKTIESEKIKDKFSVCIISRYRLRTFSGEISYSTKEKIAHYEVSELNKKERDGLLSRYLKFENIELEINDMRLISGLLSGYPEQVFFAVQLIKEKGIEYLRKNTFEIVEYNNKKASILLKDMEGDVEKISFLALLSGFDYISLKFVNEIVEGDPKYIHYIDEFISKSICEYVGVLKEYIRVNETIKDYVTRNNYQIKDQHRANMDKNLNKFLDRMSMSEYDVPEYLFSLKESLLRGKAIDESYLIPSLYLKSMTELYNNRKNKEVINFAYKALEKEEFTDPRIAFEIRYLLCSALAKLRDNRFKDEVQKISGPNYYFLYGFYYRQIGRFDKALEMLDKSMERRNNFSKAKREKVQVYIGMQEFQSAKELAKENYYNYMDNPYHIQAYFSCLIKSEKSKENREILNQLIDGLKKINTDVAKEMTLRCRAQVEAFYDGNEEEALSLIGQAIEMNSNIHYARIVKFDICERFDMLDEMRQIINFFEQPEYKNKYHNNIISFKAILLAKEGQIDEAVDFFRGNIRDYTEDAKDKFIAKLERYKDE</sequence>
<dbReference type="PROSITE" id="PS50104">
    <property type="entry name" value="TIR"/>
    <property type="match status" value="1"/>
</dbReference>
<dbReference type="Gene3D" id="3.40.50.10140">
    <property type="entry name" value="Toll/interleukin-1 receptor homology (TIR) domain"/>
    <property type="match status" value="1"/>
</dbReference>
<comment type="caution">
    <text evidence="3">The sequence shown here is derived from an EMBL/GenBank/DDBJ whole genome shotgun (WGS) entry which is preliminary data.</text>
</comment>
<name>A0A412Q5E9_9FIRM</name>
<dbReference type="PROSITE" id="PS50005">
    <property type="entry name" value="TPR"/>
    <property type="match status" value="1"/>
</dbReference>
<dbReference type="Gene3D" id="1.25.40.10">
    <property type="entry name" value="Tetratricopeptide repeat domain"/>
    <property type="match status" value="1"/>
</dbReference>
<dbReference type="EMBL" id="QRXG01000006">
    <property type="protein sequence ID" value="RGT82441.1"/>
    <property type="molecule type" value="Genomic_DNA"/>
</dbReference>
<gene>
    <name evidence="3" type="ORF">DWX06_05740</name>
</gene>
<dbReference type="SUPFAM" id="SSF48452">
    <property type="entry name" value="TPR-like"/>
    <property type="match status" value="1"/>
</dbReference>
<dbReference type="Pfam" id="PF13676">
    <property type="entry name" value="TIR_2"/>
    <property type="match status" value="1"/>
</dbReference>
<reference evidence="3 4" key="1">
    <citation type="submission" date="2018-08" db="EMBL/GenBank/DDBJ databases">
        <title>A genome reference for cultivated species of the human gut microbiota.</title>
        <authorList>
            <person name="Zou Y."/>
            <person name="Xue W."/>
            <person name="Luo G."/>
        </authorList>
    </citation>
    <scope>NUCLEOTIDE SEQUENCE [LARGE SCALE GENOMIC DNA]</scope>
    <source>
        <strain evidence="3 4">AF18-16LB</strain>
    </source>
</reference>
<evidence type="ECO:0000313" key="4">
    <source>
        <dbReference type="Proteomes" id="UP000284296"/>
    </source>
</evidence>